<dbReference type="AlphaFoldDB" id="A0A6A5RCQ5"/>
<proteinExistence type="predicted"/>
<sequence length="176" mass="19464">MLRIAQDAREEIKINGMAYSINLRANQEPTNDELFFSHSTATLPTRSAVSVAASQMRYLDVSNGMPSIPNIRLSNISFINANRTPIKRVTIKKALRPDAFSNRTKMMTSMDVDYLQLRAATAAAAIINEADLLLSFNSDKIGSQHELEAAINDFANSIRQSNNFEIVVTLANTEQG</sequence>
<protein>
    <submittedName>
        <fullName evidence="1">Uncharacterized protein</fullName>
    </submittedName>
</protein>
<dbReference type="GeneID" id="54355202"/>
<evidence type="ECO:0000313" key="2">
    <source>
        <dbReference type="Proteomes" id="UP000800082"/>
    </source>
</evidence>
<dbReference type="EMBL" id="ML978988">
    <property type="protein sequence ID" value="KAF1924978.1"/>
    <property type="molecule type" value="Genomic_DNA"/>
</dbReference>
<dbReference type="Proteomes" id="UP000800082">
    <property type="component" value="Unassembled WGS sequence"/>
</dbReference>
<keyword evidence="2" id="KW-1185">Reference proteome</keyword>
<evidence type="ECO:0000313" key="1">
    <source>
        <dbReference type="EMBL" id="KAF1924978.1"/>
    </source>
</evidence>
<dbReference type="RefSeq" id="XP_033445230.1">
    <property type="nucleotide sequence ID" value="XM_033597535.1"/>
</dbReference>
<name>A0A6A5RCQ5_9PLEO</name>
<organism evidence="1 2">
    <name type="scientific">Didymella exigua CBS 183.55</name>
    <dbReference type="NCBI Taxonomy" id="1150837"/>
    <lineage>
        <taxon>Eukaryota</taxon>
        <taxon>Fungi</taxon>
        <taxon>Dikarya</taxon>
        <taxon>Ascomycota</taxon>
        <taxon>Pezizomycotina</taxon>
        <taxon>Dothideomycetes</taxon>
        <taxon>Pleosporomycetidae</taxon>
        <taxon>Pleosporales</taxon>
        <taxon>Pleosporineae</taxon>
        <taxon>Didymellaceae</taxon>
        <taxon>Didymella</taxon>
    </lineage>
</organism>
<gene>
    <name evidence="1" type="ORF">M421DRAFT_8241</name>
</gene>
<accession>A0A6A5RCQ5</accession>
<reference evidence="1" key="1">
    <citation type="journal article" date="2020" name="Stud. Mycol.">
        <title>101 Dothideomycetes genomes: a test case for predicting lifestyles and emergence of pathogens.</title>
        <authorList>
            <person name="Haridas S."/>
            <person name="Albert R."/>
            <person name="Binder M."/>
            <person name="Bloem J."/>
            <person name="Labutti K."/>
            <person name="Salamov A."/>
            <person name="Andreopoulos B."/>
            <person name="Baker S."/>
            <person name="Barry K."/>
            <person name="Bills G."/>
            <person name="Bluhm B."/>
            <person name="Cannon C."/>
            <person name="Castanera R."/>
            <person name="Culley D."/>
            <person name="Daum C."/>
            <person name="Ezra D."/>
            <person name="Gonzalez J."/>
            <person name="Henrissat B."/>
            <person name="Kuo A."/>
            <person name="Liang C."/>
            <person name="Lipzen A."/>
            <person name="Lutzoni F."/>
            <person name="Magnuson J."/>
            <person name="Mondo S."/>
            <person name="Nolan M."/>
            <person name="Ohm R."/>
            <person name="Pangilinan J."/>
            <person name="Park H.-J."/>
            <person name="Ramirez L."/>
            <person name="Alfaro M."/>
            <person name="Sun H."/>
            <person name="Tritt A."/>
            <person name="Yoshinaga Y."/>
            <person name="Zwiers L.-H."/>
            <person name="Turgeon B."/>
            <person name="Goodwin S."/>
            <person name="Spatafora J."/>
            <person name="Crous P."/>
            <person name="Grigoriev I."/>
        </authorList>
    </citation>
    <scope>NUCLEOTIDE SEQUENCE</scope>
    <source>
        <strain evidence="1">CBS 183.55</strain>
    </source>
</reference>